<protein>
    <recommendedName>
        <fullName evidence="4">NlpC/P60 domain-containing protein</fullName>
    </recommendedName>
</protein>
<dbReference type="SUPFAM" id="SSF54001">
    <property type="entry name" value="Cysteine proteinases"/>
    <property type="match status" value="1"/>
</dbReference>
<feature type="signal peptide" evidence="1">
    <location>
        <begin position="1"/>
        <end position="22"/>
    </location>
</feature>
<feature type="chain" id="PRO_5043712640" description="NlpC/P60 domain-containing protein" evidence="1">
    <location>
        <begin position="23"/>
        <end position="263"/>
    </location>
</feature>
<organism evidence="2 3">
    <name type="scientific">Carnobacterium maltaromaticum</name>
    <name type="common">Carnobacterium piscicola</name>
    <dbReference type="NCBI Taxonomy" id="2751"/>
    <lineage>
        <taxon>Bacteria</taxon>
        <taxon>Bacillati</taxon>
        <taxon>Bacillota</taxon>
        <taxon>Bacilli</taxon>
        <taxon>Lactobacillales</taxon>
        <taxon>Carnobacteriaceae</taxon>
        <taxon>Carnobacterium</taxon>
    </lineage>
</organism>
<reference evidence="2" key="1">
    <citation type="submission" date="2023-08" db="EMBL/GenBank/DDBJ databases">
        <title>Genomic characterization of piscicolin 126 produced by Carnobacterium maltaromaticum CM22 strain isolated from salmon (Salmo salar).</title>
        <authorList>
            <person name="Gonzalez-Gragera E."/>
            <person name="Garcia-Lopez J.D."/>
            <person name="Teso-Perez C."/>
            <person name="Gimenez-Hernandez I."/>
            <person name="Peralta-Sanchez J.M."/>
            <person name="Valdivia E."/>
            <person name="Montalban-Lopez M."/>
            <person name="Martin-Platero A.M."/>
            <person name="Banos A."/>
            <person name="Martinez-Bueno M."/>
        </authorList>
    </citation>
    <scope>NUCLEOTIDE SEQUENCE</scope>
    <source>
        <strain evidence="2">CM22</strain>
    </source>
</reference>
<evidence type="ECO:0000313" key="3">
    <source>
        <dbReference type="Proteomes" id="UP001290462"/>
    </source>
</evidence>
<gene>
    <name evidence="2" type="ORF">RAK27_02750</name>
</gene>
<proteinExistence type="predicted"/>
<dbReference type="AlphaFoldDB" id="A0AAW9JQH1"/>
<sequence length="263" mass="28263">MKKIVVGFAFLLFFMVPLNVYANSPSTPQDIVPKLVSGEINLSSLTNEDLTSAYNYYIQIGELQGISFNDWEIALKEGLDAPVDPPMPINTNLRASPLQSGDYIIVPGESSAGGLVGHNGIVVGPDSILHSPGGTSSGQATVIMTIKQFTNKYGFGNSRLYRPKRLSLGSVNMMAGWYALSTTFNSNGSLTVRNRSIDYSIIEGSKNLQAPSPTYCSKLVYQAYAYGTGGSPIVPQPPVKVGLVAPRSLGNYFTQTPDYIGSF</sequence>
<dbReference type="InterPro" id="IPR038765">
    <property type="entry name" value="Papain-like_cys_pep_sf"/>
</dbReference>
<evidence type="ECO:0000256" key="1">
    <source>
        <dbReference type="SAM" id="SignalP"/>
    </source>
</evidence>
<evidence type="ECO:0008006" key="4">
    <source>
        <dbReference type="Google" id="ProtNLM"/>
    </source>
</evidence>
<keyword evidence="1" id="KW-0732">Signal</keyword>
<dbReference type="RefSeq" id="WP_015075498.1">
    <property type="nucleotide sequence ID" value="NZ_BJOJ01000055.1"/>
</dbReference>
<comment type="caution">
    <text evidence="2">The sequence shown here is derived from an EMBL/GenBank/DDBJ whole genome shotgun (WGS) entry which is preliminary data.</text>
</comment>
<dbReference type="Proteomes" id="UP001290462">
    <property type="component" value="Unassembled WGS sequence"/>
</dbReference>
<accession>A0AAW9JQH1</accession>
<dbReference type="EMBL" id="JAVBVO010000002">
    <property type="protein sequence ID" value="MDZ5757569.1"/>
    <property type="molecule type" value="Genomic_DNA"/>
</dbReference>
<name>A0AAW9JQH1_CARML</name>
<evidence type="ECO:0000313" key="2">
    <source>
        <dbReference type="EMBL" id="MDZ5757569.1"/>
    </source>
</evidence>